<evidence type="ECO:0000313" key="1">
    <source>
        <dbReference type="EMBL" id="MFL9883175.1"/>
    </source>
</evidence>
<reference evidence="1 2" key="1">
    <citation type="journal article" date="2024" name="Chem. Sci.">
        <title>Discovery of megapolipeptins by genome mining of a Burkholderiales bacteria collection.</title>
        <authorList>
            <person name="Paulo B.S."/>
            <person name="Recchia M.J.J."/>
            <person name="Lee S."/>
            <person name="Fergusson C.H."/>
            <person name="Romanowski S.B."/>
            <person name="Hernandez A."/>
            <person name="Krull N."/>
            <person name="Liu D.Y."/>
            <person name="Cavanagh H."/>
            <person name="Bos A."/>
            <person name="Gray C.A."/>
            <person name="Murphy B.T."/>
            <person name="Linington R.G."/>
            <person name="Eustaquio A.S."/>
        </authorList>
    </citation>
    <scope>NUCLEOTIDE SEQUENCE [LARGE SCALE GENOMIC DNA]</scope>
    <source>
        <strain evidence="1 2">RL16-012-BIC-B</strain>
    </source>
</reference>
<sequence length="153" mass="16853">MDVFGKAPTRKVGEYFRSNVWYWHPLWHYCEEIAPDIIPSDNLGHSNDGWGLDARGARALADRLAHELASGRTATYERAYQAEVAALPSETCSICGGIGRRAEPPQIGPGPLHCNACDGTGSTPHLATHYHFSTEVLGEFELFLRHCGGFEIQ</sequence>
<protein>
    <submittedName>
        <fullName evidence="1">Uncharacterized protein</fullName>
    </submittedName>
</protein>
<name>A0ABW8ZKM3_9BURK</name>
<comment type="caution">
    <text evidence="1">The sequence shown here is derived from an EMBL/GenBank/DDBJ whole genome shotgun (WGS) entry which is preliminary data.</text>
</comment>
<gene>
    <name evidence="1" type="ORF">PQR66_09075</name>
</gene>
<dbReference type="EMBL" id="JAQQFN010000005">
    <property type="protein sequence ID" value="MFL9883175.1"/>
    <property type="molecule type" value="Genomic_DNA"/>
</dbReference>
<accession>A0ABW8ZKM3</accession>
<dbReference type="InterPro" id="IPR036410">
    <property type="entry name" value="HSP_DnaJ_Cys-rich_dom_sf"/>
</dbReference>
<keyword evidence="2" id="KW-1185">Reference proteome</keyword>
<dbReference type="RefSeq" id="WP_408326359.1">
    <property type="nucleotide sequence ID" value="NZ_JAQQFH010000002.1"/>
</dbReference>
<dbReference type="SUPFAM" id="SSF57938">
    <property type="entry name" value="DnaJ/Hsp40 cysteine-rich domain"/>
    <property type="match status" value="1"/>
</dbReference>
<dbReference type="Proteomes" id="UP001629249">
    <property type="component" value="Unassembled WGS sequence"/>
</dbReference>
<evidence type="ECO:0000313" key="2">
    <source>
        <dbReference type="Proteomes" id="UP001629249"/>
    </source>
</evidence>
<proteinExistence type="predicted"/>
<organism evidence="1 2">
    <name type="scientific">Paraburkholderia agricolaris</name>
    <dbReference type="NCBI Taxonomy" id="2152888"/>
    <lineage>
        <taxon>Bacteria</taxon>
        <taxon>Pseudomonadati</taxon>
        <taxon>Pseudomonadota</taxon>
        <taxon>Betaproteobacteria</taxon>
        <taxon>Burkholderiales</taxon>
        <taxon>Burkholderiaceae</taxon>
        <taxon>Paraburkholderia</taxon>
    </lineage>
</organism>